<accession>A0A7U9DWQ7</accession>
<evidence type="ECO:0000313" key="1">
    <source>
        <dbReference type="EMBL" id="EOY51612.1"/>
    </source>
</evidence>
<dbReference type="EMBL" id="CM001889">
    <property type="protein sequence ID" value="EOY51612.1"/>
    <property type="molecule type" value="Genomic_DNA"/>
</dbReference>
<protein>
    <submittedName>
        <fullName evidence="1">Sodium-Bile acid symporter</fullName>
    </submittedName>
</protein>
<dbReference type="Proteomes" id="UP000014062">
    <property type="component" value="Chromosome"/>
</dbReference>
<dbReference type="AlphaFoldDB" id="A0A7U9DWQ7"/>
<organism evidence="1 2">
    <name type="scientific">Streptomyces lividans 1326</name>
    <dbReference type="NCBI Taxonomy" id="1200984"/>
    <lineage>
        <taxon>Bacteria</taxon>
        <taxon>Bacillati</taxon>
        <taxon>Actinomycetota</taxon>
        <taxon>Actinomycetes</taxon>
        <taxon>Kitasatosporales</taxon>
        <taxon>Streptomycetaceae</taxon>
        <taxon>Streptomyces</taxon>
    </lineage>
</organism>
<name>A0A7U9DWQ7_STRLI</name>
<gene>
    <name evidence="1" type="ORF">SLI_6907</name>
</gene>
<proteinExistence type="predicted"/>
<reference evidence="2" key="1">
    <citation type="journal article" date="2013" name="Genome Biol. Evol.">
        <title>The genome sequence of Streptomyces lividans 66 reveals a novel tRNA-dependent peptide biosynthetic system within a metal-related genomic island.</title>
        <authorList>
            <person name="Cruz-Morales P."/>
            <person name="Vijgenboom E."/>
            <person name="Iruegas-Bocardo F."/>
            <person name="Girard G."/>
            <person name="Yanez-Guerra L.A."/>
            <person name="Ramos-Aboites H.E."/>
            <person name="Pernodet J.L."/>
            <person name="Anne J."/>
            <person name="van Wezel G.P."/>
            <person name="Barona-Gomez F."/>
        </authorList>
    </citation>
    <scope>NUCLEOTIDE SEQUENCE [LARGE SCALE GENOMIC DNA]</scope>
    <source>
        <strain evidence="2">1326</strain>
    </source>
</reference>
<sequence>MKRLRWPRWMPIDPYILLLLGTVGLAALLPARGTGADVGLRRLHRRDRVPLLPVRRPALYP</sequence>
<evidence type="ECO:0000313" key="2">
    <source>
        <dbReference type="Proteomes" id="UP000014062"/>
    </source>
</evidence>